<accession>A0A8S1BY42</accession>
<evidence type="ECO:0000259" key="2">
    <source>
        <dbReference type="Pfam" id="PF26644"/>
    </source>
</evidence>
<protein>
    <recommendedName>
        <fullName evidence="2">CCC domain-containing protein</fullName>
    </recommendedName>
</protein>
<evidence type="ECO:0000313" key="3">
    <source>
        <dbReference type="EMBL" id="CAB3361803.1"/>
    </source>
</evidence>
<feature type="domain" description="CCC" evidence="2">
    <location>
        <begin position="43"/>
        <end position="145"/>
    </location>
</feature>
<proteinExistence type="predicted"/>
<gene>
    <name evidence="3" type="ORF">CLODIP_2_CD01765</name>
</gene>
<name>A0A8S1BY42_9INSE</name>
<feature type="chain" id="PRO_5035740115" description="CCC domain-containing protein" evidence="1">
    <location>
        <begin position="19"/>
        <end position="172"/>
    </location>
</feature>
<sequence>MQPLLLLLMTALVGQLDAATEAPTPEVVTGVVQGVDERTNTLIDHIVTKQQAMDAALKLDTTKLGVSEAIGCGKCSLEERLYCMDTVISDHCCCDKDTEPMPFVPHKCKIALPPSPPCFPVAGNCGIYSRIFECCCKHILQKTWHNKLVSGAHVARGGLAALLATLPMLLLR</sequence>
<keyword evidence="4" id="KW-1185">Reference proteome</keyword>
<evidence type="ECO:0000313" key="4">
    <source>
        <dbReference type="Proteomes" id="UP000494165"/>
    </source>
</evidence>
<evidence type="ECO:0000256" key="1">
    <source>
        <dbReference type="SAM" id="SignalP"/>
    </source>
</evidence>
<comment type="caution">
    <text evidence="3">The sequence shown here is derived from an EMBL/GenBank/DDBJ whole genome shotgun (WGS) entry which is preliminary data.</text>
</comment>
<keyword evidence="1" id="KW-0732">Signal</keyword>
<dbReference type="AlphaFoldDB" id="A0A8S1BY42"/>
<organism evidence="3 4">
    <name type="scientific">Cloeon dipterum</name>
    <dbReference type="NCBI Taxonomy" id="197152"/>
    <lineage>
        <taxon>Eukaryota</taxon>
        <taxon>Metazoa</taxon>
        <taxon>Ecdysozoa</taxon>
        <taxon>Arthropoda</taxon>
        <taxon>Hexapoda</taxon>
        <taxon>Insecta</taxon>
        <taxon>Pterygota</taxon>
        <taxon>Palaeoptera</taxon>
        <taxon>Ephemeroptera</taxon>
        <taxon>Pisciforma</taxon>
        <taxon>Baetidae</taxon>
        <taxon>Cloeon</taxon>
    </lineage>
</organism>
<dbReference type="OrthoDB" id="6610578at2759"/>
<feature type="signal peptide" evidence="1">
    <location>
        <begin position="1"/>
        <end position="18"/>
    </location>
</feature>
<dbReference type="Pfam" id="PF26644">
    <property type="entry name" value="CCC"/>
    <property type="match status" value="1"/>
</dbReference>
<dbReference type="Proteomes" id="UP000494165">
    <property type="component" value="Unassembled WGS sequence"/>
</dbReference>
<reference evidence="3 4" key="1">
    <citation type="submission" date="2020-04" db="EMBL/GenBank/DDBJ databases">
        <authorList>
            <person name="Alioto T."/>
            <person name="Alioto T."/>
            <person name="Gomez Garrido J."/>
        </authorList>
    </citation>
    <scope>NUCLEOTIDE SEQUENCE [LARGE SCALE GENOMIC DNA]</scope>
</reference>
<dbReference type="EMBL" id="CADEPI010000007">
    <property type="protein sequence ID" value="CAB3361803.1"/>
    <property type="molecule type" value="Genomic_DNA"/>
</dbReference>
<dbReference type="InterPro" id="IPR058250">
    <property type="entry name" value="CCC"/>
</dbReference>